<name>A0A0C3B7G7_PILCF</name>
<accession>A0A0C3B7G7</accession>
<keyword evidence="2" id="KW-1185">Reference proteome</keyword>
<dbReference type="HOGENOM" id="CLU_156720_0_0_1"/>
<evidence type="ECO:0000313" key="2">
    <source>
        <dbReference type="Proteomes" id="UP000054166"/>
    </source>
</evidence>
<reference evidence="1 2" key="1">
    <citation type="submission" date="2014-04" db="EMBL/GenBank/DDBJ databases">
        <authorList>
            <consortium name="DOE Joint Genome Institute"/>
            <person name="Kuo A."/>
            <person name="Tarkka M."/>
            <person name="Buscot F."/>
            <person name="Kohler A."/>
            <person name="Nagy L.G."/>
            <person name="Floudas D."/>
            <person name="Copeland A."/>
            <person name="Barry K.W."/>
            <person name="Cichocki N."/>
            <person name="Veneault-Fourrey C."/>
            <person name="LaButti K."/>
            <person name="Lindquist E.A."/>
            <person name="Lipzen A."/>
            <person name="Lundell T."/>
            <person name="Morin E."/>
            <person name="Murat C."/>
            <person name="Sun H."/>
            <person name="Tunlid A."/>
            <person name="Henrissat B."/>
            <person name="Grigoriev I.V."/>
            <person name="Hibbett D.S."/>
            <person name="Martin F."/>
            <person name="Nordberg H.P."/>
            <person name="Cantor M.N."/>
            <person name="Hua S.X."/>
        </authorList>
    </citation>
    <scope>NUCLEOTIDE SEQUENCE [LARGE SCALE GENOMIC DNA]</scope>
    <source>
        <strain evidence="1 2">F 1598</strain>
    </source>
</reference>
<dbReference type="EMBL" id="KN833087">
    <property type="protein sequence ID" value="KIM73257.1"/>
    <property type="molecule type" value="Genomic_DNA"/>
</dbReference>
<protein>
    <submittedName>
        <fullName evidence="1">Uncharacterized protein</fullName>
    </submittedName>
</protein>
<dbReference type="InParanoid" id="A0A0C3B7G7"/>
<dbReference type="AlphaFoldDB" id="A0A0C3B7G7"/>
<sequence>MNLDAITTVNDSLQQIQEVTYSWDDDGLGDEDVYKACDELRSVCVYILTTLDELLDEDEDGDGDSEDGIFDEEFVEESVIAETAGEKAARTAREHADSILDHVGRQMKSAPPKSARFQIKGRVINMTIIIINWS</sequence>
<dbReference type="Proteomes" id="UP000054166">
    <property type="component" value="Unassembled WGS sequence"/>
</dbReference>
<reference evidence="2" key="2">
    <citation type="submission" date="2015-01" db="EMBL/GenBank/DDBJ databases">
        <title>Evolutionary Origins and Diversification of the Mycorrhizal Mutualists.</title>
        <authorList>
            <consortium name="DOE Joint Genome Institute"/>
            <consortium name="Mycorrhizal Genomics Consortium"/>
            <person name="Kohler A."/>
            <person name="Kuo A."/>
            <person name="Nagy L.G."/>
            <person name="Floudas D."/>
            <person name="Copeland A."/>
            <person name="Barry K.W."/>
            <person name="Cichocki N."/>
            <person name="Veneault-Fourrey C."/>
            <person name="LaButti K."/>
            <person name="Lindquist E.A."/>
            <person name="Lipzen A."/>
            <person name="Lundell T."/>
            <person name="Morin E."/>
            <person name="Murat C."/>
            <person name="Riley R."/>
            <person name="Ohm R."/>
            <person name="Sun H."/>
            <person name="Tunlid A."/>
            <person name="Henrissat B."/>
            <person name="Grigoriev I.V."/>
            <person name="Hibbett D.S."/>
            <person name="Martin F."/>
        </authorList>
    </citation>
    <scope>NUCLEOTIDE SEQUENCE [LARGE SCALE GENOMIC DNA]</scope>
    <source>
        <strain evidence="2">F 1598</strain>
    </source>
</reference>
<organism evidence="1 2">
    <name type="scientific">Piloderma croceum (strain F 1598)</name>
    <dbReference type="NCBI Taxonomy" id="765440"/>
    <lineage>
        <taxon>Eukaryota</taxon>
        <taxon>Fungi</taxon>
        <taxon>Dikarya</taxon>
        <taxon>Basidiomycota</taxon>
        <taxon>Agaricomycotina</taxon>
        <taxon>Agaricomycetes</taxon>
        <taxon>Agaricomycetidae</taxon>
        <taxon>Atheliales</taxon>
        <taxon>Atheliaceae</taxon>
        <taxon>Piloderma</taxon>
    </lineage>
</organism>
<proteinExistence type="predicted"/>
<gene>
    <name evidence="1" type="ORF">PILCRDRAFT_15357</name>
</gene>
<evidence type="ECO:0000313" key="1">
    <source>
        <dbReference type="EMBL" id="KIM73257.1"/>
    </source>
</evidence>